<protein>
    <recommendedName>
        <fullName evidence="7">Rhodopsin domain-containing protein</fullName>
    </recommendedName>
</protein>
<dbReference type="HOGENOM" id="CLU_046870_5_1_1"/>
<sequence>MTDLDDASHVSQQGLAAIVWVCFAVSTVFVASRLTVRSYNHRSLQTDDIWIILGWISMLLMSILCMLQSQSIWHVAAVEDGRVVQDQAKADWYEEQQARWHFALVYLFWVALWCVKASFLAVFYQVLYPFRIQRTLWYTVTIFVTLAFLGCAISSIFNCERPGDYFQAGKCEGSADIHRQRFNILFSTVLDVVSNVAIIGLQLSVLPVLSLDRRKKIGLGVIFGLNLFVVCVAVLRMAQILMDDKIDVVGLDIWSAVEICTALIIGSLPPLNGLLSRLRRKRRASQKRSEASLESDLDTDVIYAHGSMSNTVMRIESILMDDAHRNSMRDGGIYVQRMFSIHVETQSEMELGAACGDTASDAPINSSEHKVSKQWWQWWTGTKK</sequence>
<name>A0A0A1TR61_9HYPO</name>
<feature type="transmembrane region" description="Helical" evidence="6">
    <location>
        <begin position="136"/>
        <end position="157"/>
    </location>
</feature>
<evidence type="ECO:0000256" key="1">
    <source>
        <dbReference type="ARBA" id="ARBA00004141"/>
    </source>
</evidence>
<feature type="transmembrane region" description="Helical" evidence="6">
    <location>
        <begin position="184"/>
        <end position="205"/>
    </location>
</feature>
<evidence type="ECO:0000313" key="8">
    <source>
        <dbReference type="EMBL" id="CEJ94368.1"/>
    </source>
</evidence>
<feature type="transmembrane region" description="Helical" evidence="6">
    <location>
        <begin position="217"/>
        <end position="241"/>
    </location>
</feature>
<keyword evidence="3 6" id="KW-1133">Transmembrane helix</keyword>
<dbReference type="PANTHER" id="PTHR33048">
    <property type="entry name" value="PTH11-LIKE INTEGRAL MEMBRANE PROTEIN (AFU_ORTHOLOGUE AFUA_5G11245)"/>
    <property type="match status" value="1"/>
</dbReference>
<feature type="transmembrane region" description="Helical" evidence="6">
    <location>
        <begin position="48"/>
        <end position="69"/>
    </location>
</feature>
<dbReference type="GO" id="GO:0016020">
    <property type="term" value="C:membrane"/>
    <property type="evidence" value="ECO:0007669"/>
    <property type="project" value="UniProtKB-SubCell"/>
</dbReference>
<feature type="transmembrane region" description="Helical" evidence="6">
    <location>
        <begin position="15"/>
        <end position="36"/>
    </location>
</feature>
<dbReference type="STRING" id="1531966.A0A0A1TR61"/>
<feature type="transmembrane region" description="Helical" evidence="6">
    <location>
        <begin position="100"/>
        <end position="124"/>
    </location>
</feature>
<comment type="subcellular location">
    <subcellularLocation>
        <location evidence="1">Membrane</location>
        <topology evidence="1">Multi-pass membrane protein</topology>
    </subcellularLocation>
</comment>
<evidence type="ECO:0000256" key="6">
    <source>
        <dbReference type="SAM" id="Phobius"/>
    </source>
</evidence>
<dbReference type="Proteomes" id="UP000039046">
    <property type="component" value="Unassembled WGS sequence"/>
</dbReference>
<gene>
    <name evidence="8" type="ORF">VHEMI09905</name>
</gene>
<dbReference type="OrthoDB" id="444631at2759"/>
<dbReference type="InterPro" id="IPR049326">
    <property type="entry name" value="Rhodopsin_dom_fungi"/>
</dbReference>
<proteinExistence type="inferred from homology"/>
<evidence type="ECO:0000256" key="3">
    <source>
        <dbReference type="ARBA" id="ARBA00022989"/>
    </source>
</evidence>
<dbReference type="Pfam" id="PF20684">
    <property type="entry name" value="Fung_rhodopsin"/>
    <property type="match status" value="1"/>
</dbReference>
<feature type="transmembrane region" description="Helical" evidence="6">
    <location>
        <begin position="253"/>
        <end position="275"/>
    </location>
</feature>
<organism evidence="8 9">
    <name type="scientific">[Torrubiella] hemipterigena</name>
    <dbReference type="NCBI Taxonomy" id="1531966"/>
    <lineage>
        <taxon>Eukaryota</taxon>
        <taxon>Fungi</taxon>
        <taxon>Dikarya</taxon>
        <taxon>Ascomycota</taxon>
        <taxon>Pezizomycotina</taxon>
        <taxon>Sordariomycetes</taxon>
        <taxon>Hypocreomycetidae</taxon>
        <taxon>Hypocreales</taxon>
        <taxon>Clavicipitaceae</taxon>
        <taxon>Clavicipitaceae incertae sedis</taxon>
        <taxon>'Torrubiella' clade</taxon>
    </lineage>
</organism>
<dbReference type="InterPro" id="IPR052337">
    <property type="entry name" value="SAT4-like"/>
</dbReference>
<feature type="domain" description="Rhodopsin" evidence="7">
    <location>
        <begin position="33"/>
        <end position="277"/>
    </location>
</feature>
<keyword evidence="4 6" id="KW-0472">Membrane</keyword>
<dbReference type="EMBL" id="CDHN01000007">
    <property type="protein sequence ID" value="CEJ94368.1"/>
    <property type="molecule type" value="Genomic_DNA"/>
</dbReference>
<reference evidence="8 9" key="1">
    <citation type="journal article" date="2015" name="Genome Announc.">
        <title>Draft Genome Sequence and Gene Annotation of the Entomopathogenic Fungus Verticillium hemipterigenum.</title>
        <authorList>
            <person name="Horn F."/>
            <person name="Habel A."/>
            <person name="Scharf D.H."/>
            <person name="Dworschak J."/>
            <person name="Brakhage A.A."/>
            <person name="Guthke R."/>
            <person name="Hertweck C."/>
            <person name="Linde J."/>
        </authorList>
    </citation>
    <scope>NUCLEOTIDE SEQUENCE [LARGE SCALE GENOMIC DNA]</scope>
</reference>
<dbReference type="PANTHER" id="PTHR33048:SF162">
    <property type="entry name" value="SATRATOXIN BIOSYNTHESIS SC1 CLUSTER PROTEIN 4"/>
    <property type="match status" value="1"/>
</dbReference>
<evidence type="ECO:0000259" key="7">
    <source>
        <dbReference type="Pfam" id="PF20684"/>
    </source>
</evidence>
<evidence type="ECO:0000313" key="9">
    <source>
        <dbReference type="Proteomes" id="UP000039046"/>
    </source>
</evidence>
<accession>A0A0A1TR61</accession>
<evidence type="ECO:0000256" key="2">
    <source>
        <dbReference type="ARBA" id="ARBA00022692"/>
    </source>
</evidence>
<dbReference type="AlphaFoldDB" id="A0A0A1TR61"/>
<keyword evidence="9" id="KW-1185">Reference proteome</keyword>
<evidence type="ECO:0000256" key="4">
    <source>
        <dbReference type="ARBA" id="ARBA00023136"/>
    </source>
</evidence>
<comment type="similarity">
    <text evidence="5">Belongs to the SAT4 family.</text>
</comment>
<evidence type="ECO:0000256" key="5">
    <source>
        <dbReference type="ARBA" id="ARBA00038359"/>
    </source>
</evidence>
<keyword evidence="2 6" id="KW-0812">Transmembrane</keyword>